<sequence>MNFSTTEIQTIFNANEAASAVLNQALEAAAQGTFAVGGMIVDNQTGNVICAMHNNVLKPLFGSSQNFTFDPTAHGERQLVYWYYANRHQLNLPDPEYLTIITTLDPCAMCAGTLLTAGFNVGVIAIDDFAGINYNQTFNFDTLPPDLRPLAKRKFGYYACGIKGVDPDIYVRGYVGGPNVAFKDSVVSVQNLTGCNNVFQANVEAVRNNSSNSGKAPQELFDPAALPDDAPVKLRYRELYADAFRLKIDNPRLPDKNLLDLLLYVKGSNPTAQNAVALLDPFGNVVLCMPDTFENSPVETAFMNVTQAYAITRYQLMNDPFARAQAYDYLTHPKYGTFVFLNAPNPADARTIMTLGAYGSTMEGPVPQIFPSNFQYYFLPQYGTEREFRLDIMNLPPFYTQLAQLSAMQVANY</sequence>
<dbReference type="KEGG" id="chu:CHU_2245"/>
<dbReference type="AlphaFoldDB" id="A0A6N4SSW5"/>
<dbReference type="SUPFAM" id="SSF53927">
    <property type="entry name" value="Cytidine deaminase-like"/>
    <property type="match status" value="1"/>
</dbReference>
<dbReference type="CDD" id="cd01285">
    <property type="entry name" value="nucleoside_deaminase"/>
    <property type="match status" value="1"/>
</dbReference>
<organism evidence="2 3">
    <name type="scientific">Cytophaga hutchinsonii (strain ATCC 33406 / DSM 1761 / CIP 103989 / NBRC 15051 / NCIMB 9469 / D465)</name>
    <dbReference type="NCBI Taxonomy" id="269798"/>
    <lineage>
        <taxon>Bacteria</taxon>
        <taxon>Pseudomonadati</taxon>
        <taxon>Bacteroidota</taxon>
        <taxon>Cytophagia</taxon>
        <taxon>Cytophagales</taxon>
        <taxon>Cytophagaceae</taxon>
        <taxon>Cytophaga</taxon>
    </lineage>
</organism>
<proteinExistence type="predicted"/>
<evidence type="ECO:0000313" key="2">
    <source>
        <dbReference type="EMBL" id="ABG59508.1"/>
    </source>
</evidence>
<dbReference type="InterPro" id="IPR002125">
    <property type="entry name" value="CMP_dCMP_dom"/>
</dbReference>
<dbReference type="PROSITE" id="PS51747">
    <property type="entry name" value="CYT_DCMP_DEAMINASES_2"/>
    <property type="match status" value="1"/>
</dbReference>
<dbReference type="Gene3D" id="3.40.140.10">
    <property type="entry name" value="Cytidine Deaminase, domain 2"/>
    <property type="match status" value="1"/>
</dbReference>
<protein>
    <submittedName>
        <fullName evidence="2">Cytosine/adenosine deaminase</fullName>
        <ecNumber evidence="2">3.5.4.1</ecNumber>
    </submittedName>
</protein>
<accession>A0A6N4SSW5</accession>
<keyword evidence="2" id="KW-0378">Hydrolase</keyword>
<dbReference type="InterPro" id="IPR016193">
    <property type="entry name" value="Cytidine_deaminase-like"/>
</dbReference>
<dbReference type="EMBL" id="CP000383">
    <property type="protein sequence ID" value="ABG59508.1"/>
    <property type="molecule type" value="Genomic_DNA"/>
</dbReference>
<keyword evidence="3" id="KW-1185">Reference proteome</keyword>
<evidence type="ECO:0000259" key="1">
    <source>
        <dbReference type="PROSITE" id="PS51747"/>
    </source>
</evidence>
<dbReference type="Pfam" id="PF00383">
    <property type="entry name" value="dCMP_cyt_deam_1"/>
    <property type="match status" value="1"/>
</dbReference>
<feature type="domain" description="CMP/dCMP-type deaminase" evidence="1">
    <location>
        <begin position="16"/>
        <end position="141"/>
    </location>
</feature>
<dbReference type="EC" id="3.5.4.1" evidence="2"/>
<name>A0A6N4SSW5_CYTH3</name>
<dbReference type="Proteomes" id="UP000001822">
    <property type="component" value="Chromosome"/>
</dbReference>
<gene>
    <name evidence="2" type="primary">yfhC</name>
    <name evidence="2" type="ordered locus">CHU_2245</name>
</gene>
<dbReference type="RefSeq" id="WP_011585625.1">
    <property type="nucleotide sequence ID" value="NC_008255.1"/>
</dbReference>
<reference evidence="2 3" key="1">
    <citation type="journal article" date="2007" name="Appl. Environ. Microbiol.">
        <title>Genome sequence of the cellulolytic gliding bacterium Cytophaga hutchinsonii.</title>
        <authorList>
            <person name="Xie G."/>
            <person name="Bruce D.C."/>
            <person name="Challacombe J.F."/>
            <person name="Chertkov O."/>
            <person name="Detter J.C."/>
            <person name="Gilna P."/>
            <person name="Han C.S."/>
            <person name="Lucas S."/>
            <person name="Misra M."/>
            <person name="Myers G.L."/>
            <person name="Richardson P."/>
            <person name="Tapia R."/>
            <person name="Thayer N."/>
            <person name="Thompson L.S."/>
            <person name="Brettin T.S."/>
            <person name="Henrissat B."/>
            <person name="Wilson D.B."/>
            <person name="McBride M.J."/>
        </authorList>
    </citation>
    <scope>NUCLEOTIDE SEQUENCE [LARGE SCALE GENOMIC DNA]</scope>
    <source>
        <strain evidence="3">ATCC 33406 / DSM 1761 / CIP 103989 / NBRC 15051 / NCIMB 9469 / D465</strain>
    </source>
</reference>
<dbReference type="GO" id="GO:0004131">
    <property type="term" value="F:cytosine deaminase activity"/>
    <property type="evidence" value="ECO:0007669"/>
    <property type="project" value="UniProtKB-EC"/>
</dbReference>
<dbReference type="SMR" id="A0A6N4SSW5"/>
<evidence type="ECO:0000313" key="3">
    <source>
        <dbReference type="Proteomes" id="UP000001822"/>
    </source>
</evidence>